<dbReference type="Gene3D" id="3.40.50.720">
    <property type="entry name" value="NAD(P)-binding Rossmann-like Domain"/>
    <property type="match status" value="1"/>
</dbReference>
<dbReference type="SUPFAM" id="SSF51735">
    <property type="entry name" value="NAD(P)-binding Rossmann-fold domains"/>
    <property type="match status" value="1"/>
</dbReference>
<comment type="caution">
    <text evidence="4">The sequence shown here is derived from an EMBL/GenBank/DDBJ whole genome shotgun (WGS) entry which is preliminary data.</text>
</comment>
<reference evidence="5" key="1">
    <citation type="submission" date="2016-07" db="EMBL/GenBank/DDBJ databases">
        <authorList>
            <person name="Florea S."/>
            <person name="Webb J.S."/>
            <person name="Jaromczyk J."/>
            <person name="Schardl C.L."/>
        </authorList>
    </citation>
    <scope>NUCLEOTIDE SEQUENCE [LARGE SCALE GENOMIC DNA]</scope>
    <source>
        <strain evidence="5">CY1</strain>
    </source>
</reference>
<dbReference type="PANTHER" id="PTHR43708">
    <property type="entry name" value="CONSERVED EXPRESSED OXIDOREDUCTASE (EUROFUNG)"/>
    <property type="match status" value="1"/>
</dbReference>
<dbReference type="Pfam" id="PF01408">
    <property type="entry name" value="GFO_IDH_MocA"/>
    <property type="match status" value="1"/>
</dbReference>
<dbReference type="RefSeq" id="WP_079411484.1">
    <property type="nucleotide sequence ID" value="NZ_MBTG01000008.1"/>
</dbReference>
<dbReference type="OrthoDB" id="128220at2"/>
<organism evidence="4 5">
    <name type="scientific">Paenibacillus ferrarius</name>
    <dbReference type="NCBI Taxonomy" id="1469647"/>
    <lineage>
        <taxon>Bacteria</taxon>
        <taxon>Bacillati</taxon>
        <taxon>Bacillota</taxon>
        <taxon>Bacilli</taxon>
        <taxon>Bacillales</taxon>
        <taxon>Paenibacillaceae</taxon>
        <taxon>Paenibacillus</taxon>
    </lineage>
</organism>
<dbReference type="STRING" id="1469647.BC351_22130"/>
<comment type="similarity">
    <text evidence="1">Belongs to the Gfo/Idh/MocA family.</text>
</comment>
<evidence type="ECO:0000313" key="5">
    <source>
        <dbReference type="Proteomes" id="UP000190626"/>
    </source>
</evidence>
<dbReference type="Gene3D" id="3.30.360.10">
    <property type="entry name" value="Dihydrodipicolinate Reductase, domain 2"/>
    <property type="match status" value="1"/>
</dbReference>
<evidence type="ECO:0000259" key="3">
    <source>
        <dbReference type="Pfam" id="PF01408"/>
    </source>
</evidence>
<dbReference type="AlphaFoldDB" id="A0A1V4HMX3"/>
<sequence>MSQSKIRIGIIGLDTSHVVAFTELLHDQNHAYHVPGGEVTIAFPGGSADFELSYSRVEGFTDKLRTQYGVKIVDSIEEVAANCDAILLESVDSRVHLEQFQRIAAYGKPVFVDKPMALSSADAKAMFEMAKQHGISVMSSSALRYAEGLTEALLETEGGPVFGMDCYGPMALQATQPGLFWYGVHTVEMLFRTLGKDCKQVTAVTNENHDFITGVWANGSIGTIRGNRKGNTEFGALLHRENKTQFIDIYQHPKSYYASLLEQIMSMFQLKKAHIDAEETLQIIRFMEAANESRVTGLPVNL</sequence>
<dbReference type="EMBL" id="MBTG01000008">
    <property type="protein sequence ID" value="OPH59029.1"/>
    <property type="molecule type" value="Genomic_DNA"/>
</dbReference>
<dbReference type="PANTHER" id="PTHR43708:SF5">
    <property type="entry name" value="CONSERVED EXPRESSED OXIDOREDUCTASE (EUROFUNG)-RELATED"/>
    <property type="match status" value="1"/>
</dbReference>
<protein>
    <submittedName>
        <fullName evidence="4">Oxidoreductase</fullName>
    </submittedName>
</protein>
<proteinExistence type="inferred from homology"/>
<keyword evidence="5" id="KW-1185">Reference proteome</keyword>
<evidence type="ECO:0000313" key="4">
    <source>
        <dbReference type="EMBL" id="OPH59029.1"/>
    </source>
</evidence>
<name>A0A1V4HMX3_9BACL</name>
<feature type="domain" description="Gfo/Idh/MocA-like oxidoreductase N-terminal" evidence="3">
    <location>
        <begin position="61"/>
        <end position="138"/>
    </location>
</feature>
<dbReference type="InterPro" id="IPR036291">
    <property type="entry name" value="NAD(P)-bd_dom_sf"/>
</dbReference>
<accession>A0A1V4HMX3</accession>
<evidence type="ECO:0000256" key="2">
    <source>
        <dbReference type="ARBA" id="ARBA00023002"/>
    </source>
</evidence>
<dbReference type="GO" id="GO:0016491">
    <property type="term" value="F:oxidoreductase activity"/>
    <property type="evidence" value="ECO:0007669"/>
    <property type="project" value="UniProtKB-KW"/>
</dbReference>
<keyword evidence="2" id="KW-0560">Oxidoreductase</keyword>
<dbReference type="InterPro" id="IPR051317">
    <property type="entry name" value="Gfo/Idh/MocA_oxidoreduct"/>
</dbReference>
<evidence type="ECO:0000256" key="1">
    <source>
        <dbReference type="ARBA" id="ARBA00010928"/>
    </source>
</evidence>
<gene>
    <name evidence="4" type="ORF">BC351_22130</name>
</gene>
<dbReference type="InterPro" id="IPR000683">
    <property type="entry name" value="Gfo/Idh/MocA-like_OxRdtase_N"/>
</dbReference>
<dbReference type="Proteomes" id="UP000190626">
    <property type="component" value="Unassembled WGS sequence"/>
</dbReference>
<dbReference type="GO" id="GO:0000166">
    <property type="term" value="F:nucleotide binding"/>
    <property type="evidence" value="ECO:0007669"/>
    <property type="project" value="InterPro"/>
</dbReference>